<dbReference type="PANTHER" id="PTHR32182">
    <property type="entry name" value="DNA REPLICATION AND REPAIR PROTEIN RECF"/>
    <property type="match status" value="1"/>
</dbReference>
<dbReference type="SUPFAM" id="SSF52540">
    <property type="entry name" value="P-loop containing nucleoside triphosphate hydrolases"/>
    <property type="match status" value="1"/>
</dbReference>
<dbReference type="PROSITE" id="PS00617">
    <property type="entry name" value="RECF_1"/>
    <property type="match status" value="1"/>
</dbReference>
<protein>
    <recommendedName>
        <fullName evidence="3 9">DNA replication and repair protein RecF</fullName>
    </recommendedName>
</protein>
<dbReference type="InterPro" id="IPR001238">
    <property type="entry name" value="DNA-binding_RecF"/>
</dbReference>
<dbReference type="HAMAP" id="MF_00365">
    <property type="entry name" value="RecF"/>
    <property type="match status" value="1"/>
</dbReference>
<evidence type="ECO:0000256" key="7">
    <source>
        <dbReference type="ARBA" id="ARBA00022840"/>
    </source>
</evidence>
<evidence type="ECO:0000256" key="5">
    <source>
        <dbReference type="ARBA" id="ARBA00022705"/>
    </source>
</evidence>
<keyword evidence="12" id="KW-1185">Reference proteome</keyword>
<evidence type="ECO:0000256" key="1">
    <source>
        <dbReference type="ARBA" id="ARBA00004496"/>
    </source>
</evidence>
<evidence type="ECO:0000313" key="12">
    <source>
        <dbReference type="Proteomes" id="UP001248581"/>
    </source>
</evidence>
<name>A0ABY9TIA1_9GAMM</name>
<evidence type="ECO:0000256" key="9">
    <source>
        <dbReference type="HAMAP-Rule" id="MF_00365"/>
    </source>
</evidence>
<comment type="similarity">
    <text evidence="2 9">Belongs to the RecF family.</text>
</comment>
<comment type="subcellular location">
    <subcellularLocation>
        <location evidence="1 9">Cytoplasm</location>
    </subcellularLocation>
</comment>
<dbReference type="InterPro" id="IPR042174">
    <property type="entry name" value="RecF_2"/>
</dbReference>
<dbReference type="InterPro" id="IPR018078">
    <property type="entry name" value="DNA-binding_RecF_CS"/>
</dbReference>
<dbReference type="EMBL" id="CP134146">
    <property type="protein sequence ID" value="WNC68551.1"/>
    <property type="molecule type" value="Genomic_DNA"/>
</dbReference>
<evidence type="ECO:0000259" key="10">
    <source>
        <dbReference type="Pfam" id="PF02463"/>
    </source>
</evidence>
<dbReference type="Gene3D" id="1.20.1050.90">
    <property type="entry name" value="RecF/RecN/SMC, N-terminal domain"/>
    <property type="match status" value="1"/>
</dbReference>
<dbReference type="Proteomes" id="UP001248581">
    <property type="component" value="Chromosome"/>
</dbReference>
<keyword evidence="9" id="KW-0234">DNA repair</keyword>
<comment type="function">
    <text evidence="9">The RecF protein is involved in DNA metabolism; it is required for DNA replication and normal SOS inducibility. RecF binds preferentially to single-stranded, linear DNA. It also seems to bind ATP.</text>
</comment>
<dbReference type="InterPro" id="IPR027417">
    <property type="entry name" value="P-loop_NTPase"/>
</dbReference>
<evidence type="ECO:0000256" key="8">
    <source>
        <dbReference type="ARBA" id="ARBA00023125"/>
    </source>
</evidence>
<accession>A0ABY9TIA1</accession>
<keyword evidence="5 9" id="KW-0235">DNA replication</keyword>
<evidence type="ECO:0000256" key="2">
    <source>
        <dbReference type="ARBA" id="ARBA00008016"/>
    </source>
</evidence>
<feature type="domain" description="RecF/RecN/SMC N-terminal" evidence="10">
    <location>
        <begin position="3"/>
        <end position="356"/>
    </location>
</feature>
<dbReference type="NCBIfam" id="TIGR00611">
    <property type="entry name" value="recf"/>
    <property type="match status" value="1"/>
</dbReference>
<dbReference type="InterPro" id="IPR003395">
    <property type="entry name" value="RecF/RecN/SMC_N"/>
</dbReference>
<evidence type="ECO:0000256" key="6">
    <source>
        <dbReference type="ARBA" id="ARBA00022741"/>
    </source>
</evidence>
<dbReference type="PANTHER" id="PTHR32182:SF0">
    <property type="entry name" value="DNA REPLICATION AND REPAIR PROTEIN RECF"/>
    <property type="match status" value="1"/>
</dbReference>
<organism evidence="11 12">
    <name type="scientific">Thalassotalea nanhaiensis</name>
    <dbReference type="NCBI Taxonomy" id="3065648"/>
    <lineage>
        <taxon>Bacteria</taxon>
        <taxon>Pseudomonadati</taxon>
        <taxon>Pseudomonadota</taxon>
        <taxon>Gammaproteobacteria</taxon>
        <taxon>Alteromonadales</taxon>
        <taxon>Colwelliaceae</taxon>
        <taxon>Thalassotalea</taxon>
    </lineage>
</organism>
<dbReference type="Pfam" id="PF02463">
    <property type="entry name" value="SMC_N"/>
    <property type="match status" value="1"/>
</dbReference>
<gene>
    <name evidence="9 11" type="primary">recF</name>
    <name evidence="11" type="ORF">RI845_00015</name>
</gene>
<dbReference type="RefSeq" id="WP_348387706.1">
    <property type="nucleotide sequence ID" value="NZ_CP134146.1"/>
</dbReference>
<keyword evidence="8 9" id="KW-0238">DNA-binding</keyword>
<sequence>MSISSLTTSTFRNLSYCSVKFHQNLNLITGDNGSGKSSLLESLFFLGHGKSFRTSKVENLINTESDHFVVSVKDDNNHQLGVRRDKSGQFDIKINGDSKFRLSDLAKNIAVQVITPETFRLFFGGPKERRKFVDLGLFHVEHQYADLWRNFRKVLLQRNACLKNRITGQQFDYWNESFCQYSHQIADIRVGYVEQLSTELNKWLRILLPTLSENIVLHYSQGWSSKRKLIEVLNENSERERKYGHSLFGAHKFDVKFNYKKTNIEQVLSRGQQKLFLMALTIAQANLIYNSQSIVPIILIDDIGAELDVSSRTVLAQAIEQLNCQLFITAIDTNALEPIIPKKQNYKMFHVEHGVISEITQGD</sequence>
<dbReference type="Gene3D" id="3.40.50.300">
    <property type="entry name" value="P-loop containing nucleotide triphosphate hydrolases"/>
    <property type="match status" value="1"/>
</dbReference>
<reference evidence="12" key="1">
    <citation type="submission" date="2023-09" db="EMBL/GenBank/DDBJ databases">
        <authorList>
            <person name="Li S."/>
            <person name="Li X."/>
            <person name="Zhang C."/>
            <person name="Zhao Z."/>
        </authorList>
    </citation>
    <scope>NUCLEOTIDE SEQUENCE [LARGE SCALE GENOMIC DNA]</scope>
    <source>
        <strain evidence="12">SQ345</strain>
    </source>
</reference>
<evidence type="ECO:0000256" key="3">
    <source>
        <dbReference type="ARBA" id="ARBA00020170"/>
    </source>
</evidence>
<proteinExistence type="inferred from homology"/>
<keyword evidence="7 9" id="KW-0067">ATP-binding</keyword>
<keyword evidence="6 9" id="KW-0547">Nucleotide-binding</keyword>
<feature type="binding site" evidence="9">
    <location>
        <begin position="30"/>
        <end position="37"/>
    </location>
    <ligand>
        <name>ATP</name>
        <dbReference type="ChEBI" id="CHEBI:30616"/>
    </ligand>
</feature>
<keyword evidence="9" id="KW-0742">SOS response</keyword>
<evidence type="ECO:0000313" key="11">
    <source>
        <dbReference type="EMBL" id="WNC68551.1"/>
    </source>
</evidence>
<keyword evidence="9" id="KW-0227">DNA damage</keyword>
<evidence type="ECO:0000256" key="4">
    <source>
        <dbReference type="ARBA" id="ARBA00022490"/>
    </source>
</evidence>
<keyword evidence="4 9" id="KW-0963">Cytoplasm</keyword>